<evidence type="ECO:0000256" key="3">
    <source>
        <dbReference type="ARBA" id="ARBA00022598"/>
    </source>
</evidence>
<dbReference type="InterPro" id="IPR012340">
    <property type="entry name" value="NA-bd_OB-fold"/>
</dbReference>
<dbReference type="EMBL" id="BK015712">
    <property type="protein sequence ID" value="DAE21432.1"/>
    <property type="molecule type" value="Genomic_DNA"/>
</dbReference>
<dbReference type="GO" id="GO:0006310">
    <property type="term" value="P:DNA recombination"/>
    <property type="evidence" value="ECO:0007669"/>
    <property type="project" value="InterPro"/>
</dbReference>
<dbReference type="PROSITE" id="PS00333">
    <property type="entry name" value="DNA_LIGASE_A2"/>
    <property type="match status" value="1"/>
</dbReference>
<dbReference type="GO" id="GO:0005524">
    <property type="term" value="F:ATP binding"/>
    <property type="evidence" value="ECO:0007669"/>
    <property type="project" value="InterPro"/>
</dbReference>
<feature type="domain" description="ATP-dependent DNA ligase family profile" evidence="4">
    <location>
        <begin position="152"/>
        <end position="296"/>
    </location>
</feature>
<dbReference type="PANTHER" id="PTHR45674:SF4">
    <property type="entry name" value="DNA LIGASE 1"/>
    <property type="match status" value="1"/>
</dbReference>
<dbReference type="GO" id="GO:0003910">
    <property type="term" value="F:DNA ligase (ATP) activity"/>
    <property type="evidence" value="ECO:0007669"/>
    <property type="project" value="InterPro"/>
</dbReference>
<dbReference type="InterPro" id="IPR012310">
    <property type="entry name" value="DNA_ligase_ATP-dep_cent"/>
</dbReference>
<comment type="similarity">
    <text evidence="1">Belongs to the ATP-dependent DNA ligase family.</text>
</comment>
<dbReference type="InterPro" id="IPR016059">
    <property type="entry name" value="DNA_ligase_ATP-dep_CS"/>
</dbReference>
<dbReference type="PROSITE" id="PS50160">
    <property type="entry name" value="DNA_LIGASE_A3"/>
    <property type="match status" value="1"/>
</dbReference>
<accession>A0A8S5QQT2</accession>
<reference evidence="5" key="1">
    <citation type="journal article" date="2021" name="Proc. Natl. Acad. Sci. U.S.A.">
        <title>A Catalog of Tens of Thousands of Viruses from Human Metagenomes Reveals Hidden Associations with Chronic Diseases.</title>
        <authorList>
            <person name="Tisza M.J."/>
            <person name="Buck C.B."/>
        </authorList>
    </citation>
    <scope>NUCLEOTIDE SEQUENCE</scope>
    <source>
        <strain evidence="5">CtgXL3</strain>
    </source>
</reference>
<dbReference type="Gene3D" id="3.30.470.30">
    <property type="entry name" value="DNA ligase/mRNA capping enzyme"/>
    <property type="match status" value="1"/>
</dbReference>
<dbReference type="Gene3D" id="2.40.50.140">
    <property type="entry name" value="Nucleic acid-binding proteins"/>
    <property type="match status" value="1"/>
</dbReference>
<dbReference type="InterPro" id="IPR050191">
    <property type="entry name" value="ATP-dep_DNA_ligase"/>
</dbReference>
<dbReference type="Pfam" id="PF01068">
    <property type="entry name" value="DNA_ligase_A_M"/>
    <property type="match status" value="1"/>
</dbReference>
<sequence>MIFHKLKPRGYYDLTQYRATSPMFSDYTTPKMYEADEVMYLVPMTAKEVLEDTEYKHFKDALELIEEKLDGKRATLHMYYDEFSYSRVFGRSKSVVTEWLSEDTDRLPHLRDLIFDEEWAGTIIDGELRIPGYGFKEVSSTLNCLVEEAISRQLEYGHVVLNAFDIMYYKGECVENLPLIKRKELLHEVIEMLQSPYVIEHPYYEGICEVQELTDKDGQRLLKDITERSEHSQYVTLFREINAQRKHTEEIGTYNLTRKAFYEYIVLTGGEGVMIKDRNGVYEEDKRTRAYQKIKKTMTVDAFIMGFTPPTKEYKGKFPDPQIWRYWEDEDEVLWDTSIEEDLKYVEDNVVNCKPVSKYFAENWVGTMRFGVIITKDEIKKLPKKKKFVVEDFVFNGVDVKVVEIGECSGYDEDVRKYLSDNPDSHIGETVEIKCNGIFDDTGKLRHPRFVRFRPDKLNTDCTWREHIDR</sequence>
<evidence type="ECO:0000256" key="2">
    <source>
        <dbReference type="ARBA" id="ARBA00013308"/>
    </source>
</evidence>
<evidence type="ECO:0000259" key="4">
    <source>
        <dbReference type="PROSITE" id="PS50160"/>
    </source>
</evidence>
<proteinExistence type="inferred from homology"/>
<evidence type="ECO:0000313" key="5">
    <source>
        <dbReference type="EMBL" id="DAE21432.1"/>
    </source>
</evidence>
<dbReference type="GO" id="GO:0006281">
    <property type="term" value="P:DNA repair"/>
    <property type="evidence" value="ECO:0007669"/>
    <property type="project" value="InterPro"/>
</dbReference>
<keyword evidence="3 5" id="KW-0436">Ligase</keyword>
<dbReference type="SUPFAM" id="SSF56091">
    <property type="entry name" value="DNA ligase/mRNA capping enzyme, catalytic domain"/>
    <property type="match status" value="1"/>
</dbReference>
<name>A0A8S5QQT2_9CAUD</name>
<evidence type="ECO:0000256" key="1">
    <source>
        <dbReference type="ARBA" id="ARBA00007572"/>
    </source>
</evidence>
<protein>
    <recommendedName>
        <fullName evidence="2">DNA ligase</fullName>
    </recommendedName>
</protein>
<organism evidence="5">
    <name type="scientific">Myoviridae sp. ctgXL3</name>
    <dbReference type="NCBI Taxonomy" id="2826681"/>
    <lineage>
        <taxon>Viruses</taxon>
        <taxon>Duplodnaviria</taxon>
        <taxon>Heunggongvirae</taxon>
        <taxon>Uroviricota</taxon>
        <taxon>Caudoviricetes</taxon>
    </lineage>
</organism>
<dbReference type="PANTHER" id="PTHR45674">
    <property type="entry name" value="DNA LIGASE 1/3 FAMILY MEMBER"/>
    <property type="match status" value="1"/>
</dbReference>
<dbReference type="PROSITE" id="PS00697">
    <property type="entry name" value="DNA_LIGASE_A1"/>
    <property type="match status" value="1"/>
</dbReference>